<dbReference type="InterPro" id="IPR046357">
    <property type="entry name" value="PPIase_dom_sf"/>
</dbReference>
<dbReference type="Pfam" id="PF01346">
    <property type="entry name" value="FKBP_N"/>
    <property type="match status" value="1"/>
</dbReference>
<dbReference type="EMBL" id="UOFE01000034">
    <property type="protein sequence ID" value="VAW53558.1"/>
    <property type="molecule type" value="Genomic_DNA"/>
</dbReference>
<accession>A0A3B0WC49</accession>
<evidence type="ECO:0000256" key="1">
    <source>
        <dbReference type="ARBA" id="ARBA00000971"/>
    </source>
</evidence>
<dbReference type="GO" id="GO:0003755">
    <property type="term" value="F:peptidyl-prolyl cis-trans isomerase activity"/>
    <property type="evidence" value="ECO:0007669"/>
    <property type="project" value="UniProtKB-KW"/>
</dbReference>
<dbReference type="InterPro" id="IPR001179">
    <property type="entry name" value="PPIase_FKBP_dom"/>
</dbReference>
<reference evidence="6" key="1">
    <citation type="submission" date="2018-06" db="EMBL/GenBank/DDBJ databases">
        <authorList>
            <person name="Zhirakovskaya E."/>
        </authorList>
    </citation>
    <scope>NUCLEOTIDE SEQUENCE</scope>
</reference>
<comment type="catalytic activity">
    <reaction evidence="1">
        <text>[protein]-peptidylproline (omega=180) = [protein]-peptidylproline (omega=0)</text>
        <dbReference type="Rhea" id="RHEA:16237"/>
        <dbReference type="Rhea" id="RHEA-COMP:10747"/>
        <dbReference type="Rhea" id="RHEA-COMP:10748"/>
        <dbReference type="ChEBI" id="CHEBI:83833"/>
        <dbReference type="ChEBI" id="CHEBI:83834"/>
        <dbReference type="EC" id="5.2.1.8"/>
    </reaction>
</comment>
<dbReference type="AlphaFoldDB" id="A0A3B0WC49"/>
<keyword evidence="3" id="KW-0697">Rotamase</keyword>
<proteinExistence type="predicted"/>
<dbReference type="Gene3D" id="1.10.287.460">
    <property type="entry name" value="Peptidyl-prolyl cis-trans isomerase, FKBP-type, N-terminal domain"/>
    <property type="match status" value="1"/>
</dbReference>
<dbReference type="PANTHER" id="PTHR43811">
    <property type="entry name" value="FKBP-TYPE PEPTIDYL-PROLYL CIS-TRANS ISOMERASE FKPA"/>
    <property type="match status" value="1"/>
</dbReference>
<evidence type="ECO:0000256" key="2">
    <source>
        <dbReference type="ARBA" id="ARBA00013194"/>
    </source>
</evidence>
<feature type="domain" description="PPIase FKBP-type" evidence="5">
    <location>
        <begin position="149"/>
        <end position="235"/>
    </location>
</feature>
<dbReference type="EC" id="5.2.1.8" evidence="2"/>
<protein>
    <recommendedName>
        <fullName evidence="2">peptidylprolyl isomerase</fullName>
        <ecNumber evidence="2">5.2.1.8</ecNumber>
    </recommendedName>
</protein>
<keyword evidence="4 6" id="KW-0413">Isomerase</keyword>
<dbReference type="GO" id="GO:0006457">
    <property type="term" value="P:protein folding"/>
    <property type="evidence" value="ECO:0007669"/>
    <property type="project" value="InterPro"/>
</dbReference>
<sequence length="237" mass="26055">MKNIIRISGTIFVAASLYACGNEGDSDSKVMLETIQQKASYSYGVDIASRLKQQGIELDVPALNQGMTDAFNDSEYAINDEQRLEAKTQFTAELRDAMVKKQTESAATNLATGKTFLEENGKKEGVITTDSGLQYKVLSTGDGKMPKASDTVTTHYKGTLIDGREFDSSYKRNTPASFPVKGVIKGWTEALQLMHVGDKWQLFIPSDLAYGATKRSELIEANSTLIFELELLGIKEE</sequence>
<evidence type="ECO:0000256" key="3">
    <source>
        <dbReference type="ARBA" id="ARBA00023110"/>
    </source>
</evidence>
<dbReference type="PANTHER" id="PTHR43811:SF19">
    <property type="entry name" value="39 KDA FK506-BINDING NUCLEAR PROTEIN"/>
    <property type="match status" value="1"/>
</dbReference>
<dbReference type="FunFam" id="3.10.50.40:FF:000006">
    <property type="entry name" value="Peptidyl-prolyl cis-trans isomerase"/>
    <property type="match status" value="1"/>
</dbReference>
<dbReference type="SUPFAM" id="SSF54534">
    <property type="entry name" value="FKBP-like"/>
    <property type="match status" value="1"/>
</dbReference>
<dbReference type="InterPro" id="IPR036944">
    <property type="entry name" value="PPIase_FKBP_N_sf"/>
</dbReference>
<dbReference type="PROSITE" id="PS50059">
    <property type="entry name" value="FKBP_PPIASE"/>
    <property type="match status" value="1"/>
</dbReference>
<evidence type="ECO:0000256" key="4">
    <source>
        <dbReference type="ARBA" id="ARBA00023235"/>
    </source>
</evidence>
<dbReference type="Pfam" id="PF00254">
    <property type="entry name" value="FKBP_C"/>
    <property type="match status" value="1"/>
</dbReference>
<dbReference type="InterPro" id="IPR000774">
    <property type="entry name" value="PPIase_FKBP_N"/>
</dbReference>
<evidence type="ECO:0000313" key="6">
    <source>
        <dbReference type="EMBL" id="VAW53558.1"/>
    </source>
</evidence>
<name>A0A3B0WC49_9ZZZZ</name>
<evidence type="ECO:0000259" key="5">
    <source>
        <dbReference type="PROSITE" id="PS50059"/>
    </source>
</evidence>
<dbReference type="Gene3D" id="3.10.50.40">
    <property type="match status" value="1"/>
</dbReference>
<dbReference type="PROSITE" id="PS51257">
    <property type="entry name" value="PROKAR_LIPOPROTEIN"/>
    <property type="match status" value="1"/>
</dbReference>
<organism evidence="6">
    <name type="scientific">hydrothermal vent metagenome</name>
    <dbReference type="NCBI Taxonomy" id="652676"/>
    <lineage>
        <taxon>unclassified sequences</taxon>
        <taxon>metagenomes</taxon>
        <taxon>ecological metagenomes</taxon>
    </lineage>
</organism>
<gene>
    <name evidence="6" type="ORF">MNBD_GAMMA05-431</name>
</gene>